<dbReference type="PANTHER" id="PTHR12203:SF118">
    <property type="entry name" value="BETA-1,2-XYLOSYLTRANSFERASE 1"/>
    <property type="match status" value="1"/>
</dbReference>
<dbReference type="SMART" id="SM00672">
    <property type="entry name" value="CAP10"/>
    <property type="match status" value="1"/>
</dbReference>
<accession>A0AAD4BSE9</accession>
<protein>
    <submittedName>
        <fullName evidence="3">Glycosyl transferase family 90-domain-containing protein</fullName>
    </submittedName>
</protein>
<dbReference type="InterPro" id="IPR006598">
    <property type="entry name" value="CAP10"/>
</dbReference>
<name>A0AAD4BSE9_BOLED</name>
<dbReference type="PANTHER" id="PTHR12203">
    <property type="entry name" value="KDEL LYS-ASP-GLU-LEU CONTAINING - RELATED"/>
    <property type="match status" value="1"/>
</dbReference>
<reference evidence="3" key="1">
    <citation type="submission" date="2019-10" db="EMBL/GenBank/DDBJ databases">
        <authorList>
            <consortium name="DOE Joint Genome Institute"/>
            <person name="Kuo A."/>
            <person name="Miyauchi S."/>
            <person name="Kiss E."/>
            <person name="Drula E."/>
            <person name="Kohler A."/>
            <person name="Sanchez-Garcia M."/>
            <person name="Andreopoulos B."/>
            <person name="Barry K.W."/>
            <person name="Bonito G."/>
            <person name="Buee M."/>
            <person name="Carver A."/>
            <person name="Chen C."/>
            <person name="Cichocki N."/>
            <person name="Clum A."/>
            <person name="Culley D."/>
            <person name="Crous P.W."/>
            <person name="Fauchery L."/>
            <person name="Girlanda M."/>
            <person name="Hayes R."/>
            <person name="Keri Z."/>
            <person name="LaButti K."/>
            <person name="Lipzen A."/>
            <person name="Lombard V."/>
            <person name="Magnuson J."/>
            <person name="Maillard F."/>
            <person name="Morin E."/>
            <person name="Murat C."/>
            <person name="Nolan M."/>
            <person name="Ohm R."/>
            <person name="Pangilinan J."/>
            <person name="Pereira M."/>
            <person name="Perotto S."/>
            <person name="Peter M."/>
            <person name="Riley R."/>
            <person name="Sitrit Y."/>
            <person name="Stielow B."/>
            <person name="Szollosi G."/>
            <person name="Zifcakova L."/>
            <person name="Stursova M."/>
            <person name="Spatafora J.W."/>
            <person name="Tedersoo L."/>
            <person name="Vaario L.-M."/>
            <person name="Yamada A."/>
            <person name="Yan M."/>
            <person name="Wang P."/>
            <person name="Xu J."/>
            <person name="Bruns T."/>
            <person name="Baldrian P."/>
            <person name="Vilgalys R."/>
            <person name="Henrissat B."/>
            <person name="Grigoriev I.V."/>
            <person name="Hibbett D."/>
            <person name="Nagy L.G."/>
            <person name="Martin F.M."/>
        </authorList>
    </citation>
    <scope>NUCLEOTIDE SEQUENCE</scope>
    <source>
        <strain evidence="3">BED1</strain>
    </source>
</reference>
<dbReference type="AlphaFoldDB" id="A0AAD4BSE9"/>
<feature type="compositionally biased region" description="Basic and acidic residues" evidence="1">
    <location>
        <begin position="53"/>
        <end position="62"/>
    </location>
</feature>
<comment type="caution">
    <text evidence="3">The sequence shown here is derived from an EMBL/GenBank/DDBJ whole genome shotgun (WGS) entry which is preliminary data.</text>
</comment>
<dbReference type="Pfam" id="PF05686">
    <property type="entry name" value="Glyco_transf_90"/>
    <property type="match status" value="1"/>
</dbReference>
<organism evidence="3 4">
    <name type="scientific">Boletus edulis BED1</name>
    <dbReference type="NCBI Taxonomy" id="1328754"/>
    <lineage>
        <taxon>Eukaryota</taxon>
        <taxon>Fungi</taxon>
        <taxon>Dikarya</taxon>
        <taxon>Basidiomycota</taxon>
        <taxon>Agaricomycotina</taxon>
        <taxon>Agaricomycetes</taxon>
        <taxon>Agaricomycetidae</taxon>
        <taxon>Boletales</taxon>
        <taxon>Boletineae</taxon>
        <taxon>Boletaceae</taxon>
        <taxon>Boletoideae</taxon>
        <taxon>Boletus</taxon>
    </lineage>
</organism>
<evidence type="ECO:0000256" key="1">
    <source>
        <dbReference type="SAM" id="MobiDB-lite"/>
    </source>
</evidence>
<feature type="domain" description="Glycosyl transferase CAP10" evidence="2">
    <location>
        <begin position="312"/>
        <end position="616"/>
    </location>
</feature>
<evidence type="ECO:0000259" key="2">
    <source>
        <dbReference type="SMART" id="SM00672"/>
    </source>
</evidence>
<keyword evidence="4" id="KW-1185">Reference proteome</keyword>
<dbReference type="Proteomes" id="UP001194468">
    <property type="component" value="Unassembled WGS sequence"/>
</dbReference>
<dbReference type="EMBL" id="WHUW01000015">
    <property type="protein sequence ID" value="KAF8438919.1"/>
    <property type="molecule type" value="Genomic_DNA"/>
</dbReference>
<evidence type="ECO:0000313" key="3">
    <source>
        <dbReference type="EMBL" id="KAF8438919.1"/>
    </source>
</evidence>
<evidence type="ECO:0000313" key="4">
    <source>
        <dbReference type="Proteomes" id="UP001194468"/>
    </source>
</evidence>
<dbReference type="InterPro" id="IPR051091">
    <property type="entry name" value="O-Glucosyltr/Glycosyltrsf_90"/>
</dbReference>
<proteinExistence type="predicted"/>
<sequence>MMMFGWVSLRRTIPHRSFATILLVFVIAISLRTLVHPPFQALLKSNSNVDPEWARASERKDPQPVGRPSLGKHTLTPDGRLVVNPDGPHPIFQLIRDAEAAWEAKCARASKTLDEAVAEYRRRYRRAPPLGFDKWWDYVVKHRVQLPDEYDEIFEDIGPLWGIDPHELARAEKQVELRDHVVVVQKTDAHSRFKIVRSTIPPDKEKVPPTVIDRILGFIREIEHDIPPMHFTFYPFDNPRKFSDWRMKTMALEAAANGSTLTRKDLPPVREGWVQGCPPDSPARLHPPAFPPSSTSLFSTSSPKTFIASHRDTMDPCKDPSLFTVHGQFLAYERGPTPQRTLVPSFSLCGTLLHHDIRPPIPYGWDFENESDLIEDDEEDGDGAFEGDVPWEYKTNERLGWRGRTTGMGAFPDTLWKHGQRARLVTLTNSLEGNVSVLRVPKNSIDNGVEAEAIPVGEPESIPLAQINPVWMDVAFTDEPVGCDGGSCEEMARMWVFREVQERDEEGRYKFILDVDGNGWSGRFKRLVTSHALIFKATIYPEWYTSRVAPWVHYVPIQVSYADLYDTVSFFREHDELARRIARAGREWSRRFWRRQDMTAYTYRLLLEYARVMSFDRAAMDYVG</sequence>
<keyword evidence="3" id="KW-0808">Transferase</keyword>
<gene>
    <name evidence="3" type="ORF">L210DRAFT_3542644</name>
</gene>
<feature type="region of interest" description="Disordered" evidence="1">
    <location>
        <begin position="53"/>
        <end position="81"/>
    </location>
</feature>
<dbReference type="GO" id="GO:0016740">
    <property type="term" value="F:transferase activity"/>
    <property type="evidence" value="ECO:0007669"/>
    <property type="project" value="UniProtKB-KW"/>
</dbReference>
<reference evidence="3" key="2">
    <citation type="journal article" date="2020" name="Nat. Commun.">
        <title>Large-scale genome sequencing of mycorrhizal fungi provides insights into the early evolution of symbiotic traits.</title>
        <authorList>
            <person name="Miyauchi S."/>
            <person name="Kiss E."/>
            <person name="Kuo A."/>
            <person name="Drula E."/>
            <person name="Kohler A."/>
            <person name="Sanchez-Garcia M."/>
            <person name="Morin E."/>
            <person name="Andreopoulos B."/>
            <person name="Barry K.W."/>
            <person name="Bonito G."/>
            <person name="Buee M."/>
            <person name="Carver A."/>
            <person name="Chen C."/>
            <person name="Cichocki N."/>
            <person name="Clum A."/>
            <person name="Culley D."/>
            <person name="Crous P.W."/>
            <person name="Fauchery L."/>
            <person name="Girlanda M."/>
            <person name="Hayes R.D."/>
            <person name="Keri Z."/>
            <person name="LaButti K."/>
            <person name="Lipzen A."/>
            <person name="Lombard V."/>
            <person name="Magnuson J."/>
            <person name="Maillard F."/>
            <person name="Murat C."/>
            <person name="Nolan M."/>
            <person name="Ohm R.A."/>
            <person name="Pangilinan J."/>
            <person name="Pereira M.F."/>
            <person name="Perotto S."/>
            <person name="Peter M."/>
            <person name="Pfister S."/>
            <person name="Riley R."/>
            <person name="Sitrit Y."/>
            <person name="Stielow J.B."/>
            <person name="Szollosi G."/>
            <person name="Zifcakova L."/>
            <person name="Stursova M."/>
            <person name="Spatafora J.W."/>
            <person name="Tedersoo L."/>
            <person name="Vaario L.M."/>
            <person name="Yamada A."/>
            <person name="Yan M."/>
            <person name="Wang P."/>
            <person name="Xu J."/>
            <person name="Bruns T."/>
            <person name="Baldrian P."/>
            <person name="Vilgalys R."/>
            <person name="Dunand C."/>
            <person name="Henrissat B."/>
            <person name="Grigoriev I.V."/>
            <person name="Hibbett D."/>
            <person name="Nagy L.G."/>
            <person name="Martin F.M."/>
        </authorList>
    </citation>
    <scope>NUCLEOTIDE SEQUENCE</scope>
    <source>
        <strain evidence="3">BED1</strain>
    </source>
</reference>